<protein>
    <recommendedName>
        <fullName evidence="3">Circularly permuted type 2 ATP-grasp protein</fullName>
    </recommendedName>
</protein>
<organism evidence="1 2">
    <name type="scientific">Sulfuritalea hydrogenivorans sk43H</name>
    <dbReference type="NCBI Taxonomy" id="1223802"/>
    <lineage>
        <taxon>Bacteria</taxon>
        <taxon>Pseudomonadati</taxon>
        <taxon>Pseudomonadota</taxon>
        <taxon>Betaproteobacteria</taxon>
        <taxon>Nitrosomonadales</taxon>
        <taxon>Sterolibacteriaceae</taxon>
        <taxon>Sulfuritalea</taxon>
    </lineage>
</organism>
<evidence type="ECO:0008006" key="3">
    <source>
        <dbReference type="Google" id="ProtNLM"/>
    </source>
</evidence>
<dbReference type="AlphaFoldDB" id="W0SGX1"/>
<reference evidence="1 2" key="1">
    <citation type="journal article" date="2014" name="Syst. Appl. Microbiol.">
        <title>Complete genomes of freshwater sulfur oxidizers Sulfuricella denitrificans skB26 and Sulfuritalea hydrogenivorans sk43H: genetic insights into the sulfur oxidation pathway of betaproteobacteria.</title>
        <authorList>
            <person name="Watanabe T."/>
            <person name="Kojima H."/>
            <person name="Fukui M."/>
        </authorList>
    </citation>
    <scope>NUCLEOTIDE SEQUENCE [LARGE SCALE GENOMIC DNA]</scope>
    <source>
        <strain evidence="1">DSM22779</strain>
    </source>
</reference>
<sequence>MTSHASIELADRLNAGCQCVSLDREGLAAELERVSPGFHEEVMAGRPHLFSASVVFVSAEHVQRMACLVAAVERVVALPAWREHVLAHAPAIARHPTASRGVFLGYDFHLGNGVGNFGPQLIEINTNAGGGLLNALLARAQKACCDDVEALLPGDLAGDTPEHLFLEMFRAEWRAFSDAPLTRIAIVDEAPQTQYLYPEFVLFRRLFERAGIRAVICDPQELAFRDGALWHGADRIDLVYNRLTDFALEAPESRALREAYLADATVVTPHPRAHALYADKRNLVALSDDAVLAGWGVDAGTRATLTANIPRTELVLPQHADDLWARRKALFFKPAAGYGSKAAYRGDKITKRVFDEVLAGSYIAQALVPPSSRTLKVAEAPVELKLDLRNYVYAGHVQLIAARLWQGQTTNFRTPGGGFAPVLTVPSVL</sequence>
<accession>W0SGX1</accession>
<gene>
    <name evidence="1" type="ORF">SUTH_02488</name>
</gene>
<dbReference type="HOGENOM" id="CLU_034373_0_0_4"/>
<dbReference type="STRING" id="1223802.SUTH_02488"/>
<dbReference type="Proteomes" id="UP000031637">
    <property type="component" value="Chromosome"/>
</dbReference>
<proteinExistence type="predicted"/>
<keyword evidence="2" id="KW-1185">Reference proteome</keyword>
<dbReference type="EMBL" id="AP012547">
    <property type="protein sequence ID" value="BAO30271.1"/>
    <property type="molecule type" value="Genomic_DNA"/>
</dbReference>
<dbReference type="OrthoDB" id="344992at2"/>
<evidence type="ECO:0000313" key="1">
    <source>
        <dbReference type="EMBL" id="BAO30271.1"/>
    </source>
</evidence>
<evidence type="ECO:0000313" key="2">
    <source>
        <dbReference type="Proteomes" id="UP000031637"/>
    </source>
</evidence>
<name>W0SGX1_9PROT</name>
<dbReference type="RefSeq" id="WP_041099635.1">
    <property type="nucleotide sequence ID" value="NZ_AP012547.1"/>
</dbReference>
<dbReference type="KEGG" id="shd:SUTH_02488"/>